<dbReference type="Proteomes" id="UP001412239">
    <property type="component" value="Unassembled WGS sequence"/>
</dbReference>
<feature type="compositionally biased region" description="Polar residues" evidence="20">
    <location>
        <begin position="69"/>
        <end position="81"/>
    </location>
</feature>
<comment type="function">
    <text evidence="19">Mevalonate kinase; part of the second module of ergosterol biosynthesis pathway that includes the middle steps of the pathway. The second module is carried out in the vacuole and involves the formation of farnesyl diphosphate, which is also an important intermediate in the biosynthesis of ubiquinone, dolichol, heme and prenylated proteins.</text>
</comment>
<keyword evidence="12 19" id="KW-0752">Steroid biosynthesis</keyword>
<dbReference type="SUPFAM" id="SSF54211">
    <property type="entry name" value="Ribosomal protein S5 domain 2-like"/>
    <property type="match status" value="1"/>
</dbReference>
<evidence type="ECO:0000256" key="8">
    <source>
        <dbReference type="ARBA" id="ARBA00022741"/>
    </source>
</evidence>
<dbReference type="PROSITE" id="PS00627">
    <property type="entry name" value="GHMP_KINASES_ATP"/>
    <property type="match status" value="1"/>
</dbReference>
<evidence type="ECO:0000256" key="16">
    <source>
        <dbReference type="ARBA" id="ARBA00023221"/>
    </source>
</evidence>
<evidence type="ECO:0000256" key="15">
    <source>
        <dbReference type="ARBA" id="ARBA00023166"/>
    </source>
</evidence>
<dbReference type="FunFam" id="3.30.70.890:FF:000003">
    <property type="entry name" value="Mevalonate kinase"/>
    <property type="match status" value="1"/>
</dbReference>
<dbReference type="PANTHER" id="PTHR43290:SF2">
    <property type="entry name" value="MEVALONATE KINASE"/>
    <property type="match status" value="1"/>
</dbReference>
<dbReference type="NCBIfam" id="TIGR00549">
    <property type="entry name" value="mevalon_kin"/>
    <property type="match status" value="1"/>
</dbReference>
<comment type="catalytic activity">
    <reaction evidence="17">
        <text>(R)-mevalonate + ATP = (R)-5-phosphomevalonate + ADP + H(+)</text>
        <dbReference type="Rhea" id="RHEA:17065"/>
        <dbReference type="ChEBI" id="CHEBI:15378"/>
        <dbReference type="ChEBI" id="CHEBI:30616"/>
        <dbReference type="ChEBI" id="CHEBI:36464"/>
        <dbReference type="ChEBI" id="CHEBI:58146"/>
        <dbReference type="ChEBI" id="CHEBI:456216"/>
        <dbReference type="EC" id="2.7.1.36"/>
    </reaction>
    <physiologicalReaction direction="left-to-right" evidence="17">
        <dbReference type="Rhea" id="RHEA:17066"/>
    </physiologicalReaction>
</comment>
<evidence type="ECO:0000256" key="18">
    <source>
        <dbReference type="ARBA" id="ARBA00029438"/>
    </source>
</evidence>
<keyword evidence="14 19" id="KW-0443">Lipid metabolism</keyword>
<dbReference type="InterPro" id="IPR006205">
    <property type="entry name" value="Mev_gal_kin"/>
</dbReference>
<evidence type="ECO:0000256" key="2">
    <source>
        <dbReference type="ARBA" id="ARBA00006495"/>
    </source>
</evidence>
<feature type="region of interest" description="Disordered" evidence="20">
    <location>
        <begin position="1"/>
        <end position="26"/>
    </location>
</feature>
<comment type="pathway">
    <text evidence="18 19">Isoprenoid biosynthesis; isopentenyl diphosphate biosynthesis via mevalonate pathway; isopentenyl diphosphate from (R)-mevalonate: step 1/3.</text>
</comment>
<dbReference type="InterPro" id="IPR014721">
    <property type="entry name" value="Ribsml_uS5_D2-typ_fold_subgr"/>
</dbReference>
<dbReference type="InterPro" id="IPR036554">
    <property type="entry name" value="GHMP_kinase_C_sf"/>
</dbReference>
<comment type="subcellular location">
    <subcellularLocation>
        <location evidence="1 19">Cytoplasm</location>
    </subcellularLocation>
</comment>
<accession>A0A292Q4E9</accession>
<keyword evidence="8 19" id="KW-0547">Nucleotide-binding</keyword>
<evidence type="ECO:0000313" key="24">
    <source>
        <dbReference type="Proteomes" id="UP001412239"/>
    </source>
</evidence>
<evidence type="ECO:0000256" key="1">
    <source>
        <dbReference type="ARBA" id="ARBA00004496"/>
    </source>
</evidence>
<evidence type="ECO:0000256" key="9">
    <source>
        <dbReference type="ARBA" id="ARBA00022777"/>
    </source>
</evidence>
<evidence type="ECO:0000256" key="17">
    <source>
        <dbReference type="ARBA" id="ARBA00029310"/>
    </source>
</evidence>
<evidence type="ECO:0000259" key="22">
    <source>
        <dbReference type="Pfam" id="PF08544"/>
    </source>
</evidence>
<keyword evidence="5 19" id="KW-0444">Lipid biosynthesis</keyword>
<dbReference type="PRINTS" id="PR00959">
    <property type="entry name" value="MEVGALKINASE"/>
</dbReference>
<proteinExistence type="inferred from homology"/>
<protein>
    <recommendedName>
        <fullName evidence="3 19">Mevalonate kinase</fullName>
        <shortName evidence="19">MK</shortName>
        <ecNumber evidence="3 19">2.7.1.36</ecNumber>
    </recommendedName>
</protein>
<evidence type="ECO:0000256" key="6">
    <source>
        <dbReference type="ARBA" id="ARBA00022679"/>
    </source>
</evidence>
<dbReference type="AlphaFoldDB" id="A0A292Q4E9"/>
<organism evidence="23 24">
    <name type="scientific">Tuber aestivum</name>
    <name type="common">summer truffle</name>
    <dbReference type="NCBI Taxonomy" id="59557"/>
    <lineage>
        <taxon>Eukaryota</taxon>
        <taxon>Fungi</taxon>
        <taxon>Dikarya</taxon>
        <taxon>Ascomycota</taxon>
        <taxon>Pezizomycotina</taxon>
        <taxon>Pezizomycetes</taxon>
        <taxon>Pezizales</taxon>
        <taxon>Tuberaceae</taxon>
        <taxon>Tuber</taxon>
    </lineage>
</organism>
<dbReference type="Gene3D" id="3.30.70.890">
    <property type="entry name" value="GHMP kinase, C-terminal domain"/>
    <property type="match status" value="1"/>
</dbReference>
<dbReference type="Gene3D" id="3.30.230.10">
    <property type="match status" value="1"/>
</dbReference>
<evidence type="ECO:0000259" key="21">
    <source>
        <dbReference type="Pfam" id="PF00288"/>
    </source>
</evidence>
<feature type="domain" description="GHMP kinase N-terminal" evidence="21">
    <location>
        <begin position="238"/>
        <end position="322"/>
    </location>
</feature>
<dbReference type="InterPro" id="IPR006203">
    <property type="entry name" value="GHMP_knse_ATP-bd_CS"/>
</dbReference>
<evidence type="ECO:0000256" key="7">
    <source>
        <dbReference type="ARBA" id="ARBA00022723"/>
    </source>
</evidence>
<keyword evidence="11" id="KW-0460">Magnesium</keyword>
<dbReference type="GO" id="GO:0019287">
    <property type="term" value="P:isopentenyl diphosphate biosynthetic process, mevalonate pathway"/>
    <property type="evidence" value="ECO:0007669"/>
    <property type="project" value="UniProtKB-UniPathway"/>
</dbReference>
<keyword evidence="15 19" id="KW-1207">Sterol metabolism</keyword>
<evidence type="ECO:0000256" key="13">
    <source>
        <dbReference type="ARBA" id="ARBA00023011"/>
    </source>
</evidence>
<feature type="domain" description="GHMP kinase C-terminal" evidence="22">
    <location>
        <begin position="412"/>
        <end position="476"/>
    </location>
</feature>
<name>A0A292Q4E9_9PEZI</name>
<dbReference type="EC" id="2.7.1.36" evidence="3 19"/>
<comment type="similarity">
    <text evidence="2 19">Belongs to the GHMP kinase family. Mevalonate kinase subfamily.</text>
</comment>
<dbReference type="GO" id="GO:0005829">
    <property type="term" value="C:cytosol"/>
    <property type="evidence" value="ECO:0007669"/>
    <property type="project" value="TreeGrafter"/>
</dbReference>
<keyword evidence="6 19" id="KW-0808">Transferase</keyword>
<keyword evidence="24" id="KW-1185">Reference proteome</keyword>
<dbReference type="SUPFAM" id="SSF55060">
    <property type="entry name" value="GHMP Kinase, C-terminal domain"/>
    <property type="match status" value="1"/>
</dbReference>
<keyword evidence="9 19" id="KW-0418">Kinase</keyword>
<dbReference type="InterPro" id="IPR006204">
    <property type="entry name" value="GHMP_kinase_N_dom"/>
</dbReference>
<dbReference type="EMBL" id="LN890967">
    <property type="protein sequence ID" value="CUS13748.1"/>
    <property type="molecule type" value="Genomic_DNA"/>
</dbReference>
<dbReference type="GO" id="GO:0046872">
    <property type="term" value="F:metal ion binding"/>
    <property type="evidence" value="ECO:0007669"/>
    <property type="project" value="UniProtKB-KW"/>
</dbReference>
<keyword evidence="4 19" id="KW-0963">Cytoplasm</keyword>
<dbReference type="GO" id="GO:0004496">
    <property type="term" value="F:mevalonate kinase activity"/>
    <property type="evidence" value="ECO:0007669"/>
    <property type="project" value="UniProtKB-EC"/>
</dbReference>
<sequence length="561" mass="60270">MFSSFQALQQKACPPQQSDKQSGNSFSGLSVEVAEMEQSVPLVNGRSSSKLNGGVVVVSPDHQVAAASEGTTSTAKKTNGVSGEHIISDCPSRNSPNIANMVPRARAHRASTVSQLPPFMVSAPGKVIVYGEHAVVYGKAAIAAALSLRSYLLVTPLPKTNRTLTLNFTDISLNHSWEIDSLPWAIFSKPGKKRYYFDTVERLDKELLETVKPLVAAIPGKVQQAAASAFLYLYLMLGSKHAPASIYTLRSTIPIGAGLGSSASISVCLSTALQLQMGTLATPFEGMLSNETQLQMKRINNWSFVGEMCIHGNPSGVDNTVATGGKAVLFKRTDYTLPPEVTHLTNFPELPLLLVDTKQLRRTAEQLANVRNMLNAHPEITQSMLDTIDRITAEAHDVLSDPDFTSFAGSPSLARLGELIRINHGLLVSLGVSHPKLERIRELIDHTGIGWTKLTGAGGGGCSITLLKPKVKANTLEELDSKLRVEGFEKYQTTLGGDGVGVLWPAAVGDAETEITQEMFLGAEGVEGVEALAGVGAIGKGIKGWRFWREWIAEGSDFCLH</sequence>
<feature type="region of interest" description="Disordered" evidence="20">
    <location>
        <begin position="67"/>
        <end position="93"/>
    </location>
</feature>
<evidence type="ECO:0000256" key="20">
    <source>
        <dbReference type="SAM" id="MobiDB-lite"/>
    </source>
</evidence>
<keyword evidence="10 19" id="KW-0067">ATP-binding</keyword>
<evidence type="ECO:0000256" key="19">
    <source>
        <dbReference type="RuleBase" id="RU363087"/>
    </source>
</evidence>
<keyword evidence="16 19" id="KW-0753">Steroid metabolism</keyword>
<dbReference type="GO" id="GO:0006696">
    <property type="term" value="P:ergosterol biosynthetic process"/>
    <property type="evidence" value="ECO:0007669"/>
    <property type="project" value="TreeGrafter"/>
</dbReference>
<evidence type="ECO:0000256" key="10">
    <source>
        <dbReference type="ARBA" id="ARBA00022840"/>
    </source>
</evidence>
<dbReference type="GO" id="GO:0005524">
    <property type="term" value="F:ATP binding"/>
    <property type="evidence" value="ECO:0007669"/>
    <property type="project" value="UniProtKB-KW"/>
</dbReference>
<dbReference type="UniPathway" id="UPA00057">
    <property type="reaction ID" value="UER00098"/>
</dbReference>
<keyword evidence="7" id="KW-0479">Metal-binding</keyword>
<evidence type="ECO:0000313" key="23">
    <source>
        <dbReference type="EMBL" id="CUS13748.1"/>
    </source>
</evidence>
<evidence type="ECO:0000256" key="3">
    <source>
        <dbReference type="ARBA" id="ARBA00012103"/>
    </source>
</evidence>
<keyword evidence="13 19" id="KW-0756">Sterol biosynthesis</keyword>
<dbReference type="InterPro" id="IPR020568">
    <property type="entry name" value="Ribosomal_Su5_D2-typ_SF"/>
</dbReference>
<dbReference type="PANTHER" id="PTHR43290">
    <property type="entry name" value="MEVALONATE KINASE"/>
    <property type="match status" value="1"/>
</dbReference>
<gene>
    <name evidence="23" type="ORF">GSTUAT00002109001</name>
</gene>
<dbReference type="InterPro" id="IPR013750">
    <property type="entry name" value="GHMP_kinase_C_dom"/>
</dbReference>
<reference evidence="23" key="1">
    <citation type="submission" date="2015-10" db="EMBL/GenBank/DDBJ databases">
        <authorList>
            <person name="Regsiter A."/>
            <person name="william w."/>
        </authorList>
    </citation>
    <scope>NUCLEOTIDE SEQUENCE</scope>
    <source>
        <strain evidence="23">Montdore</strain>
    </source>
</reference>
<evidence type="ECO:0000256" key="5">
    <source>
        <dbReference type="ARBA" id="ARBA00022516"/>
    </source>
</evidence>
<dbReference type="FunFam" id="3.30.230.10:FF:000027">
    <property type="entry name" value="Mevalonate kinase"/>
    <property type="match status" value="1"/>
</dbReference>
<evidence type="ECO:0000256" key="14">
    <source>
        <dbReference type="ARBA" id="ARBA00023098"/>
    </source>
</evidence>
<evidence type="ECO:0000256" key="4">
    <source>
        <dbReference type="ARBA" id="ARBA00022490"/>
    </source>
</evidence>
<dbReference type="Pfam" id="PF00288">
    <property type="entry name" value="GHMP_kinases_N"/>
    <property type="match status" value="1"/>
</dbReference>
<evidence type="ECO:0000256" key="12">
    <source>
        <dbReference type="ARBA" id="ARBA00022955"/>
    </source>
</evidence>
<evidence type="ECO:0000256" key="11">
    <source>
        <dbReference type="ARBA" id="ARBA00022842"/>
    </source>
</evidence>
<dbReference type="Pfam" id="PF08544">
    <property type="entry name" value="GHMP_kinases_C"/>
    <property type="match status" value="1"/>
</dbReference>